<evidence type="ECO:0000256" key="1">
    <source>
        <dbReference type="ARBA" id="ARBA00001933"/>
    </source>
</evidence>
<protein>
    <recommendedName>
        <fullName evidence="5">L-threonine aldolase</fullName>
        <ecNumber evidence="5">4.1.2.48</ecNumber>
    </recommendedName>
</protein>
<comment type="similarity">
    <text evidence="2 5">Belongs to the threonine aldolase family.</text>
</comment>
<dbReference type="AlphaFoldDB" id="A0A4Q9VWN3"/>
<keyword evidence="5" id="KW-0456">Lyase</keyword>
<dbReference type="GO" id="GO:0008732">
    <property type="term" value="F:L-allo-threonine aldolase activity"/>
    <property type="evidence" value="ECO:0007669"/>
    <property type="project" value="RHEA"/>
</dbReference>
<evidence type="ECO:0000256" key="3">
    <source>
        <dbReference type="ARBA" id="ARBA00011881"/>
    </source>
</evidence>
<keyword evidence="4 5" id="KW-0663">Pyridoxal phosphate</keyword>
<sequence length="354" mass="37097">MNFASDNWAGACEPVLEAMIAAARPAAVPAYGQDPLTARVEARLCEIFEREVAVILVTTGTAANALSVAALAPPWGAVVAHEEGHLAIDECGAPEFFAGTRTLRWPGVRGKLAADDVARRLAASPQGTHHGRLSVLSLTQPNEFGLVYTPAETAALAQAARAHGLAVHMDGARFGNALAHLGCTPAEATWRAGVDLLSFGGTKGGCPMAEAIVAFDPARRETLTYLRKRAGQLVSKHRFVAAQFDAWLAGDLWLDLAARANARAARLAAGFAASDRARLAWQPQANEVFAFLPVTTAAALQTAGAHFYDWSTAALAGDDLPRDGEALHRFVTSFATTDADVDALLAALAATPTA</sequence>
<feature type="domain" description="Aromatic amino acid beta-eliminating lyase/threonine aldolase" evidence="6">
    <location>
        <begin position="3"/>
        <end position="290"/>
    </location>
</feature>
<reference evidence="7 8" key="1">
    <citation type="submission" date="2019-02" db="EMBL/GenBank/DDBJ databases">
        <title>Siculibacillus lacustris gen. nov., sp. nov., a new rosette-forming bacterium isolated from a freshwater crater lake (Lake St. Ana, Romania).</title>
        <authorList>
            <person name="Felfoldi T."/>
            <person name="Marton Z."/>
            <person name="Szabo A."/>
            <person name="Mentes A."/>
            <person name="Boka K."/>
            <person name="Marialigeti K."/>
            <person name="Mathe I."/>
            <person name="Koncz M."/>
            <person name="Schumann P."/>
            <person name="Toth E."/>
        </authorList>
    </citation>
    <scope>NUCLEOTIDE SEQUENCE [LARGE SCALE GENOMIC DNA]</scope>
    <source>
        <strain evidence="7 8">SA-279</strain>
    </source>
</reference>
<dbReference type="EC" id="4.1.2.48" evidence="5"/>
<evidence type="ECO:0000256" key="4">
    <source>
        <dbReference type="ARBA" id="ARBA00022898"/>
    </source>
</evidence>
<accession>A0A4Q9VWN3</accession>
<dbReference type="OrthoDB" id="9774495at2"/>
<dbReference type="RefSeq" id="WP_131306028.1">
    <property type="nucleotide sequence ID" value="NZ_SJFN01000003.1"/>
</dbReference>
<comment type="caution">
    <text evidence="7">The sequence shown here is derived from an EMBL/GenBank/DDBJ whole genome shotgun (WGS) entry which is preliminary data.</text>
</comment>
<dbReference type="Pfam" id="PF01212">
    <property type="entry name" value="Beta_elim_lyase"/>
    <property type="match status" value="1"/>
</dbReference>
<proteinExistence type="inferred from homology"/>
<organism evidence="7 8">
    <name type="scientific">Siculibacillus lacustris</name>
    <dbReference type="NCBI Taxonomy" id="1549641"/>
    <lineage>
        <taxon>Bacteria</taxon>
        <taxon>Pseudomonadati</taxon>
        <taxon>Pseudomonadota</taxon>
        <taxon>Alphaproteobacteria</taxon>
        <taxon>Hyphomicrobiales</taxon>
        <taxon>Ancalomicrobiaceae</taxon>
        <taxon>Siculibacillus</taxon>
    </lineage>
</organism>
<name>A0A4Q9VWN3_9HYPH</name>
<dbReference type="InterPro" id="IPR001597">
    <property type="entry name" value="ArAA_b-elim_lyase/Thr_aldolase"/>
</dbReference>
<comment type="catalytic activity">
    <reaction evidence="5">
        <text>L-allo-threonine = acetaldehyde + glycine</text>
        <dbReference type="Rhea" id="RHEA:26209"/>
        <dbReference type="ChEBI" id="CHEBI:15343"/>
        <dbReference type="ChEBI" id="CHEBI:57305"/>
        <dbReference type="ChEBI" id="CHEBI:58585"/>
        <dbReference type="EC" id="4.1.2.48"/>
    </reaction>
</comment>
<dbReference type="PANTHER" id="PTHR48097:SF5">
    <property type="entry name" value="LOW SPECIFICITY L-THREONINE ALDOLASE"/>
    <property type="match status" value="1"/>
</dbReference>
<dbReference type="InterPro" id="IPR015421">
    <property type="entry name" value="PyrdxlP-dep_Trfase_major"/>
</dbReference>
<comment type="cofactor">
    <cofactor evidence="1 5">
        <name>pyridoxal 5'-phosphate</name>
        <dbReference type="ChEBI" id="CHEBI:597326"/>
    </cofactor>
</comment>
<comment type="catalytic activity">
    <reaction evidence="5">
        <text>L-threonine = acetaldehyde + glycine</text>
        <dbReference type="Rhea" id="RHEA:19625"/>
        <dbReference type="ChEBI" id="CHEBI:15343"/>
        <dbReference type="ChEBI" id="CHEBI:57305"/>
        <dbReference type="ChEBI" id="CHEBI:57926"/>
        <dbReference type="EC" id="4.1.2.48"/>
    </reaction>
</comment>
<evidence type="ECO:0000256" key="5">
    <source>
        <dbReference type="PIRNR" id="PIRNR038940"/>
    </source>
</evidence>
<evidence type="ECO:0000259" key="6">
    <source>
        <dbReference type="Pfam" id="PF01212"/>
    </source>
</evidence>
<dbReference type="InterPro" id="IPR015422">
    <property type="entry name" value="PyrdxlP-dep_Trfase_small"/>
</dbReference>
<dbReference type="GO" id="GO:0006567">
    <property type="term" value="P:L-threonine catabolic process"/>
    <property type="evidence" value="ECO:0007669"/>
    <property type="project" value="UniProtKB-UniRule"/>
</dbReference>
<comment type="function">
    <text evidence="5">Catalyzes the cleavage of L-allo-threonine and L-threonine to glycine and acetaldehyde.</text>
</comment>
<comment type="subunit">
    <text evidence="3">Homotetramer.</text>
</comment>
<dbReference type="Gene3D" id="3.90.1150.10">
    <property type="entry name" value="Aspartate Aminotransferase, domain 1"/>
    <property type="match status" value="1"/>
</dbReference>
<dbReference type="PANTHER" id="PTHR48097">
    <property type="entry name" value="L-THREONINE ALDOLASE-RELATED"/>
    <property type="match status" value="1"/>
</dbReference>
<dbReference type="EMBL" id="SJFN01000003">
    <property type="protein sequence ID" value="TBW40745.1"/>
    <property type="molecule type" value="Genomic_DNA"/>
</dbReference>
<gene>
    <name evidence="7" type="ORF">EYW49_03190</name>
</gene>
<keyword evidence="8" id="KW-1185">Reference proteome</keyword>
<dbReference type="InterPro" id="IPR015424">
    <property type="entry name" value="PyrdxlP-dep_Trfase"/>
</dbReference>
<dbReference type="InterPro" id="IPR026273">
    <property type="entry name" value="Low_specificity_L-TA_bact"/>
</dbReference>
<evidence type="ECO:0000313" key="8">
    <source>
        <dbReference type="Proteomes" id="UP000292781"/>
    </source>
</evidence>
<evidence type="ECO:0000256" key="2">
    <source>
        <dbReference type="ARBA" id="ARBA00006966"/>
    </source>
</evidence>
<dbReference type="SUPFAM" id="SSF53383">
    <property type="entry name" value="PLP-dependent transferases"/>
    <property type="match status" value="1"/>
</dbReference>
<evidence type="ECO:0000313" key="7">
    <source>
        <dbReference type="EMBL" id="TBW40745.1"/>
    </source>
</evidence>
<dbReference type="PIRSF" id="PIRSF038940">
    <property type="entry name" value="Low_specificity_LTA"/>
    <property type="match status" value="1"/>
</dbReference>
<dbReference type="Proteomes" id="UP000292781">
    <property type="component" value="Unassembled WGS sequence"/>
</dbReference>
<dbReference type="Gene3D" id="3.40.640.10">
    <property type="entry name" value="Type I PLP-dependent aspartate aminotransferase-like (Major domain)"/>
    <property type="match status" value="1"/>
</dbReference>